<dbReference type="AlphaFoldDB" id="A0A062XZQ8"/>
<dbReference type="CDD" id="cd07153">
    <property type="entry name" value="Fur_like"/>
    <property type="match status" value="1"/>
</dbReference>
<comment type="subcellular location">
    <subcellularLocation>
        <location evidence="1">Cytoplasm</location>
    </subcellularLocation>
</comment>
<dbReference type="EMBL" id="JMFG01000002">
    <property type="protein sequence ID" value="KDA54894.1"/>
    <property type="molecule type" value="Genomic_DNA"/>
</dbReference>
<feature type="binding site" evidence="12">
    <location>
        <position position="142"/>
    </location>
    <ligand>
        <name>Zn(2+)</name>
        <dbReference type="ChEBI" id="CHEBI:29105"/>
    </ligand>
</feature>
<dbReference type="STRING" id="1312852.EG19_03590"/>
<evidence type="ECO:0000256" key="11">
    <source>
        <dbReference type="ARBA" id="ARBA00023163"/>
    </source>
</evidence>
<keyword evidence="11" id="KW-0804">Transcription</keyword>
<organism evidence="16 17">
    <name type="scientific">Thermoanaerobaculum aquaticum</name>
    <dbReference type="NCBI Taxonomy" id="1312852"/>
    <lineage>
        <taxon>Bacteria</taxon>
        <taxon>Pseudomonadati</taxon>
        <taxon>Acidobacteriota</taxon>
        <taxon>Thermoanaerobaculia</taxon>
        <taxon>Thermoanaerobaculales</taxon>
        <taxon>Thermoanaerobaculaceae</taxon>
        <taxon>Thermoanaerobaculum</taxon>
    </lineage>
</organism>
<evidence type="ECO:0000313" key="16">
    <source>
        <dbReference type="EMBL" id="KDA54894.1"/>
    </source>
</evidence>
<dbReference type="GO" id="GO:0008270">
    <property type="term" value="F:zinc ion binding"/>
    <property type="evidence" value="ECO:0007669"/>
    <property type="project" value="TreeGrafter"/>
</dbReference>
<gene>
    <name evidence="16" type="ORF">EG19_03590</name>
    <name evidence="14" type="ORF">ENP06_00900</name>
    <name evidence="15" type="ORF">ENQ31_06720</name>
</gene>
<keyword evidence="17" id="KW-1185">Reference proteome</keyword>
<feature type="binding site" evidence="13">
    <location>
        <position position="114"/>
    </location>
    <ligand>
        <name>Fe cation</name>
        <dbReference type="ChEBI" id="CHEBI:24875"/>
    </ligand>
</feature>
<feature type="binding site" evidence="12">
    <location>
        <position position="139"/>
    </location>
    <ligand>
        <name>Zn(2+)</name>
        <dbReference type="ChEBI" id="CHEBI:29105"/>
    </ligand>
</feature>
<dbReference type="SUPFAM" id="SSF46785">
    <property type="entry name" value="Winged helix' DNA-binding domain"/>
    <property type="match status" value="1"/>
</dbReference>
<dbReference type="PANTHER" id="PTHR33202">
    <property type="entry name" value="ZINC UPTAKE REGULATION PROTEIN"/>
    <property type="match status" value="1"/>
</dbReference>
<dbReference type="Gene3D" id="3.30.1490.190">
    <property type="match status" value="1"/>
</dbReference>
<reference evidence="16 17" key="1">
    <citation type="submission" date="2014-04" db="EMBL/GenBank/DDBJ databases">
        <title>The Genome Sequence of Thermoanaerobaculum aquaticum MP-01, The First Cultivated Group 23 Acidobacterium.</title>
        <authorList>
            <person name="Stamps B.W."/>
            <person name="Losey N.A."/>
            <person name="Lawson P.A."/>
            <person name="Stevenson B.S."/>
        </authorList>
    </citation>
    <scope>NUCLEOTIDE SEQUENCE [LARGE SCALE GENOMIC DNA]</scope>
    <source>
        <strain evidence="16 17">MP-01</strain>
    </source>
</reference>
<dbReference type="Gene3D" id="1.10.10.10">
    <property type="entry name" value="Winged helix-like DNA-binding domain superfamily/Winged helix DNA-binding domain"/>
    <property type="match status" value="1"/>
</dbReference>
<evidence type="ECO:0000256" key="4">
    <source>
        <dbReference type="ARBA" id="ARBA00020910"/>
    </source>
</evidence>
<dbReference type="GO" id="GO:0005829">
    <property type="term" value="C:cytosol"/>
    <property type="evidence" value="ECO:0007669"/>
    <property type="project" value="TreeGrafter"/>
</dbReference>
<keyword evidence="5" id="KW-0963">Cytoplasm</keyword>
<feature type="binding site" evidence="13">
    <location>
        <position position="95"/>
    </location>
    <ligand>
        <name>Fe cation</name>
        <dbReference type="ChEBI" id="CHEBI:24875"/>
    </ligand>
</feature>
<name>A0A062XZQ8_9BACT</name>
<accession>A0A062XZQ8</accession>
<evidence type="ECO:0000256" key="1">
    <source>
        <dbReference type="ARBA" id="ARBA00004496"/>
    </source>
</evidence>
<dbReference type="RefSeq" id="WP_038046244.1">
    <property type="nucleotide sequence ID" value="NZ_JMFG01000002.1"/>
</dbReference>
<dbReference type="InterPro" id="IPR036390">
    <property type="entry name" value="WH_DNA-bd_sf"/>
</dbReference>
<evidence type="ECO:0000256" key="3">
    <source>
        <dbReference type="ARBA" id="ARBA00011738"/>
    </source>
</evidence>
<evidence type="ECO:0000256" key="10">
    <source>
        <dbReference type="ARBA" id="ARBA00023125"/>
    </source>
</evidence>
<evidence type="ECO:0000313" key="15">
    <source>
        <dbReference type="EMBL" id="HET47842.1"/>
    </source>
</evidence>
<evidence type="ECO:0000256" key="7">
    <source>
        <dbReference type="ARBA" id="ARBA00022723"/>
    </source>
</evidence>
<comment type="caution">
    <text evidence="16">The sequence shown here is derived from an EMBL/GenBank/DDBJ whole genome shotgun (WGS) entry which is preliminary data.</text>
</comment>
<evidence type="ECO:0000256" key="2">
    <source>
        <dbReference type="ARBA" id="ARBA00007957"/>
    </source>
</evidence>
<dbReference type="PANTHER" id="PTHR33202:SF2">
    <property type="entry name" value="FERRIC UPTAKE REGULATION PROTEIN"/>
    <property type="match status" value="1"/>
</dbReference>
<feature type="binding site" evidence="12">
    <location>
        <position position="99"/>
    </location>
    <ligand>
        <name>Zn(2+)</name>
        <dbReference type="ChEBI" id="CHEBI:29105"/>
    </ligand>
</feature>
<comment type="cofactor">
    <cofactor evidence="13">
        <name>Mn(2+)</name>
        <dbReference type="ChEBI" id="CHEBI:29035"/>
    </cofactor>
    <cofactor evidence="13">
        <name>Fe(2+)</name>
        <dbReference type="ChEBI" id="CHEBI:29033"/>
    </cofactor>
    <text evidence="13">Binds 1 Mn(2+) or Fe(2+) ion per subunit.</text>
</comment>
<evidence type="ECO:0000313" key="17">
    <source>
        <dbReference type="Proteomes" id="UP000027284"/>
    </source>
</evidence>
<comment type="subunit">
    <text evidence="3">Homodimer.</text>
</comment>
<evidence type="ECO:0000256" key="13">
    <source>
        <dbReference type="PIRSR" id="PIRSR602481-2"/>
    </source>
</evidence>
<keyword evidence="13" id="KW-0408">Iron</keyword>
<dbReference type="GO" id="GO:0003700">
    <property type="term" value="F:DNA-binding transcription factor activity"/>
    <property type="evidence" value="ECO:0007669"/>
    <property type="project" value="InterPro"/>
</dbReference>
<keyword evidence="10" id="KW-0238">DNA-binding</keyword>
<keyword evidence="8 12" id="KW-0862">Zinc</keyword>
<feature type="binding site" evidence="12">
    <location>
        <position position="102"/>
    </location>
    <ligand>
        <name>Zn(2+)</name>
        <dbReference type="ChEBI" id="CHEBI:29105"/>
    </ligand>
</feature>
<keyword evidence="7 12" id="KW-0479">Metal-binding</keyword>
<evidence type="ECO:0000313" key="14">
    <source>
        <dbReference type="EMBL" id="HEQ87953.1"/>
    </source>
</evidence>
<evidence type="ECO:0000256" key="9">
    <source>
        <dbReference type="ARBA" id="ARBA00023015"/>
    </source>
</evidence>
<dbReference type="InterPro" id="IPR043135">
    <property type="entry name" value="Fur_C"/>
</dbReference>
<dbReference type="InterPro" id="IPR036388">
    <property type="entry name" value="WH-like_DNA-bd_sf"/>
</dbReference>
<reference evidence="14" key="2">
    <citation type="journal article" date="2020" name="mSystems">
        <title>Genome- and Community-Level Interaction Insights into Carbon Utilization and Element Cycling Functions of Hydrothermarchaeota in Hydrothermal Sediment.</title>
        <authorList>
            <person name="Zhou Z."/>
            <person name="Liu Y."/>
            <person name="Xu W."/>
            <person name="Pan J."/>
            <person name="Luo Z.H."/>
            <person name="Li M."/>
        </authorList>
    </citation>
    <scope>NUCLEOTIDE SEQUENCE [LARGE SCALE GENOMIC DNA]</scope>
    <source>
        <strain evidence="14">SpSt-186</strain>
        <strain evidence="15">SpSt-299</strain>
    </source>
</reference>
<comment type="similarity">
    <text evidence="2">Belongs to the Fur family.</text>
</comment>
<dbReference type="Pfam" id="PF01475">
    <property type="entry name" value="FUR"/>
    <property type="match status" value="1"/>
</dbReference>
<dbReference type="GO" id="GO:0045892">
    <property type="term" value="P:negative regulation of DNA-templated transcription"/>
    <property type="evidence" value="ECO:0007669"/>
    <property type="project" value="TreeGrafter"/>
</dbReference>
<dbReference type="Proteomes" id="UP000027284">
    <property type="component" value="Unassembled WGS sequence"/>
</dbReference>
<keyword evidence="6" id="KW-0678">Repressor</keyword>
<dbReference type="OrthoDB" id="8659436at2"/>
<evidence type="ECO:0000256" key="5">
    <source>
        <dbReference type="ARBA" id="ARBA00022490"/>
    </source>
</evidence>
<dbReference type="EMBL" id="DSMR01000487">
    <property type="protein sequence ID" value="HET47842.1"/>
    <property type="molecule type" value="Genomic_DNA"/>
</dbReference>
<dbReference type="GO" id="GO:0000976">
    <property type="term" value="F:transcription cis-regulatory region binding"/>
    <property type="evidence" value="ECO:0007669"/>
    <property type="project" value="TreeGrafter"/>
</dbReference>
<protein>
    <recommendedName>
        <fullName evidence="4">Ferric uptake regulation protein</fullName>
    </recommendedName>
</protein>
<comment type="cofactor">
    <cofactor evidence="12">
        <name>Zn(2+)</name>
        <dbReference type="ChEBI" id="CHEBI:29105"/>
    </cofactor>
    <text evidence="12">Binds 1 zinc ion per subunit.</text>
</comment>
<sequence length="146" mass="17096">MDIKRAQKLFVQFLRDNNFKVTKERLMLLEELLTSDGHLDADTLLFQVRQRGKKASRATVYRTLELLVQCGLARKSRLGREHYVYEKVTPGQRHDHMVCVQCGKIIEFFDPELEARQRQVCQEHGFRPSYFALQIHGVCADCRKAE</sequence>
<dbReference type="GO" id="GO:1900376">
    <property type="term" value="P:regulation of secondary metabolite biosynthetic process"/>
    <property type="evidence" value="ECO:0007669"/>
    <property type="project" value="TreeGrafter"/>
</dbReference>
<evidence type="ECO:0000256" key="8">
    <source>
        <dbReference type="ARBA" id="ARBA00022833"/>
    </source>
</evidence>
<proteinExistence type="inferred from homology"/>
<keyword evidence="9" id="KW-0805">Transcription regulation</keyword>
<evidence type="ECO:0000256" key="6">
    <source>
        <dbReference type="ARBA" id="ARBA00022491"/>
    </source>
</evidence>
<dbReference type="EMBL" id="DSHW01000067">
    <property type="protein sequence ID" value="HEQ87953.1"/>
    <property type="molecule type" value="Genomic_DNA"/>
</dbReference>
<evidence type="ECO:0000256" key="12">
    <source>
        <dbReference type="PIRSR" id="PIRSR602481-1"/>
    </source>
</evidence>
<dbReference type="InterPro" id="IPR002481">
    <property type="entry name" value="FUR"/>
</dbReference>